<gene>
    <name evidence="2" type="ORF">CKAH01_17189</name>
</gene>
<reference evidence="2" key="1">
    <citation type="submission" date="2023-02" db="EMBL/GenBank/DDBJ databases">
        <title>Colletotrichum kahawae CIFC_Que2 genome sequencing and assembly.</title>
        <authorList>
            <person name="Baroncelli R."/>
        </authorList>
    </citation>
    <scope>NUCLEOTIDE SEQUENCE</scope>
    <source>
        <strain evidence="2">CIFC_Que2</strain>
    </source>
</reference>
<organism evidence="2 3">
    <name type="scientific">Colletotrichum kahawae</name>
    <name type="common">Coffee berry disease fungus</name>
    <dbReference type="NCBI Taxonomy" id="34407"/>
    <lineage>
        <taxon>Eukaryota</taxon>
        <taxon>Fungi</taxon>
        <taxon>Dikarya</taxon>
        <taxon>Ascomycota</taxon>
        <taxon>Pezizomycotina</taxon>
        <taxon>Sordariomycetes</taxon>
        <taxon>Hypocreomycetidae</taxon>
        <taxon>Glomerellales</taxon>
        <taxon>Glomerellaceae</taxon>
        <taxon>Colletotrichum</taxon>
        <taxon>Colletotrichum gloeosporioides species complex</taxon>
    </lineage>
</organism>
<comment type="caution">
    <text evidence="2">The sequence shown here is derived from an EMBL/GenBank/DDBJ whole genome shotgun (WGS) entry which is preliminary data.</text>
</comment>
<name>A0AAD9YDG5_COLKA</name>
<accession>A0AAD9YDG5</accession>
<dbReference type="EMBL" id="VYYT01000212">
    <property type="protein sequence ID" value="KAK2756056.1"/>
    <property type="molecule type" value="Genomic_DNA"/>
</dbReference>
<sequence length="77" mass="8457">MGGLETCETEGYISVYQKVTEAKGLAEFTSNGSGRRQIGRRTSYNRTATPGLQRRGVAGKNGAPRTRSTVPRQRDMH</sequence>
<keyword evidence="3" id="KW-1185">Reference proteome</keyword>
<dbReference type="Proteomes" id="UP001281614">
    <property type="component" value="Unassembled WGS sequence"/>
</dbReference>
<evidence type="ECO:0000313" key="3">
    <source>
        <dbReference type="Proteomes" id="UP001281614"/>
    </source>
</evidence>
<evidence type="ECO:0000313" key="2">
    <source>
        <dbReference type="EMBL" id="KAK2756056.1"/>
    </source>
</evidence>
<protein>
    <submittedName>
        <fullName evidence="2">Uncharacterized protein</fullName>
    </submittedName>
</protein>
<evidence type="ECO:0000256" key="1">
    <source>
        <dbReference type="SAM" id="MobiDB-lite"/>
    </source>
</evidence>
<dbReference type="AlphaFoldDB" id="A0AAD9YDG5"/>
<proteinExistence type="predicted"/>
<feature type="region of interest" description="Disordered" evidence="1">
    <location>
        <begin position="43"/>
        <end position="77"/>
    </location>
</feature>